<dbReference type="Gene3D" id="1.10.287.700">
    <property type="entry name" value="Helix hairpin bin"/>
    <property type="match status" value="1"/>
</dbReference>
<dbReference type="AlphaFoldDB" id="A0A5M8QJD6"/>
<feature type="compositionally biased region" description="Basic and acidic residues" evidence="1">
    <location>
        <begin position="183"/>
        <end position="201"/>
    </location>
</feature>
<dbReference type="SUPFAM" id="SSF58113">
    <property type="entry name" value="Apolipoprotein A-I"/>
    <property type="match status" value="1"/>
</dbReference>
<feature type="region of interest" description="Disordered" evidence="1">
    <location>
        <begin position="126"/>
        <end position="201"/>
    </location>
</feature>
<dbReference type="Pfam" id="PF12277">
    <property type="entry name" value="DUF3618"/>
    <property type="match status" value="1"/>
</dbReference>
<gene>
    <name evidence="3" type="ORF">FQ330_02330</name>
</gene>
<protein>
    <submittedName>
        <fullName evidence="3">DUF3618 domain-containing protein</fullName>
    </submittedName>
</protein>
<feature type="compositionally biased region" description="Polar residues" evidence="1">
    <location>
        <begin position="157"/>
        <end position="168"/>
    </location>
</feature>
<keyword evidence="2" id="KW-0812">Transmembrane</keyword>
<dbReference type="RefSeq" id="WP_146354874.1">
    <property type="nucleotide sequence ID" value="NZ_VOIR01000011.1"/>
</dbReference>
<evidence type="ECO:0000256" key="1">
    <source>
        <dbReference type="SAM" id="MobiDB-lite"/>
    </source>
</evidence>
<comment type="caution">
    <text evidence="3">The sequence shown here is derived from an EMBL/GenBank/DDBJ whole genome shotgun (WGS) entry which is preliminary data.</text>
</comment>
<dbReference type="InterPro" id="IPR022062">
    <property type="entry name" value="DUF3618"/>
</dbReference>
<dbReference type="OrthoDB" id="3218417at2"/>
<keyword evidence="2" id="KW-1133">Transmembrane helix</keyword>
<sequence>MNETPEEIRARIERTRAEVSGDVDALGEKVSPSGMVGRQTERIKGRFGDVKDRVFGVDDHDPGAVGRMGDDMKGAIGHAGESVRDGADRAVRKAKGNPLAVGLIAFGVGALVASLIPASDKEKEVASKVKEGAQPLVDGAKDVAQEMGEHLKEPAQQAAQSVKDTAQQAGEHIKGDAQSAAKDVQDDAQRARQHVQDEAQR</sequence>
<accession>A0A5M8QJD6</accession>
<proteinExistence type="predicted"/>
<dbReference type="EMBL" id="VOIR01000011">
    <property type="protein sequence ID" value="KAA6436267.1"/>
    <property type="molecule type" value="Genomic_DNA"/>
</dbReference>
<organism evidence="3 4">
    <name type="scientific">Agrococcus sediminis</name>
    <dbReference type="NCBI Taxonomy" id="2599924"/>
    <lineage>
        <taxon>Bacteria</taxon>
        <taxon>Bacillati</taxon>
        <taxon>Actinomycetota</taxon>
        <taxon>Actinomycetes</taxon>
        <taxon>Micrococcales</taxon>
        <taxon>Microbacteriaceae</taxon>
        <taxon>Agrococcus</taxon>
    </lineage>
</organism>
<feature type="compositionally biased region" description="Basic and acidic residues" evidence="1">
    <location>
        <begin position="139"/>
        <end position="153"/>
    </location>
</feature>
<feature type="transmembrane region" description="Helical" evidence="2">
    <location>
        <begin position="99"/>
        <end position="118"/>
    </location>
</feature>
<evidence type="ECO:0000313" key="4">
    <source>
        <dbReference type="Proteomes" id="UP000323221"/>
    </source>
</evidence>
<evidence type="ECO:0000256" key="2">
    <source>
        <dbReference type="SAM" id="Phobius"/>
    </source>
</evidence>
<name>A0A5M8QJD6_9MICO</name>
<keyword evidence="2" id="KW-0472">Membrane</keyword>
<evidence type="ECO:0000313" key="3">
    <source>
        <dbReference type="EMBL" id="KAA6436267.1"/>
    </source>
</evidence>
<reference evidence="3 4" key="1">
    <citation type="submission" date="2019-08" db="EMBL/GenBank/DDBJ databases">
        <title>Agrococcus lahaulensis sp. nov., isolated from a cold desert of the Indian Himalayas.</title>
        <authorList>
            <person name="Qu J.H."/>
        </authorList>
    </citation>
    <scope>NUCLEOTIDE SEQUENCE [LARGE SCALE GENOMIC DNA]</scope>
    <source>
        <strain evidence="3 4">NS18</strain>
    </source>
</reference>
<dbReference type="Proteomes" id="UP000323221">
    <property type="component" value="Unassembled WGS sequence"/>
</dbReference>
<keyword evidence="4" id="KW-1185">Reference proteome</keyword>